<dbReference type="eggNOG" id="KOG0157">
    <property type="taxonomic scope" value="Eukaryota"/>
</dbReference>
<dbReference type="InterPro" id="IPR017972">
    <property type="entry name" value="Cyt_P450_CS"/>
</dbReference>
<dbReference type="GO" id="GO:0004497">
    <property type="term" value="F:monooxygenase activity"/>
    <property type="evidence" value="ECO:0007669"/>
    <property type="project" value="UniProtKB-KW"/>
</dbReference>
<dbReference type="PANTHER" id="PTHR24305:SF232">
    <property type="entry name" value="P450, PUTATIVE (EUROFUNG)-RELATED"/>
    <property type="match status" value="1"/>
</dbReference>
<dbReference type="InParanoid" id="W3XGP1"/>
<evidence type="ECO:0000256" key="7">
    <source>
        <dbReference type="RuleBase" id="RU000461"/>
    </source>
</evidence>
<evidence type="ECO:0000256" key="1">
    <source>
        <dbReference type="ARBA" id="ARBA00001971"/>
    </source>
</evidence>
<dbReference type="Gene3D" id="1.10.630.10">
    <property type="entry name" value="Cytochrome P450"/>
    <property type="match status" value="1"/>
</dbReference>
<feature type="transmembrane region" description="Helical" evidence="8">
    <location>
        <begin position="21"/>
        <end position="41"/>
    </location>
</feature>
<dbReference type="OMA" id="TFWFAKQ"/>
<evidence type="ECO:0000256" key="2">
    <source>
        <dbReference type="ARBA" id="ARBA00010617"/>
    </source>
</evidence>
<dbReference type="InterPro" id="IPR036396">
    <property type="entry name" value="Cyt_P450_sf"/>
</dbReference>
<sequence>MDAQVDESSKHLDFTIIHKQFIVGLAVISVLAWLLQSLFLACRDGLRDVPGPWPAKFTPLWRFMFVYNGEAHEKYRKLHAEYGPIVRTAPNVVDISDPSAIPALYGIGSILTKLACANQSDFYSTFDVIHEKDFMSSMFSTRSSNEHKAIKRPVAQKYSMSSIRTLEYLVDPCSEIFTNAMEELEGQVIDLGVWLQWYAFDVIGAMTFAKRFGFMEQRKDVKNVISGIDLGLRVGSILGQIPLLNCLSWRSKTIRNAFGHFSLSDPMDIVTKMVLEAVEAYDAEAATGNERGDFLAFFRQQSKSSGESMAQKELMNHLTNNLLAGSDTTAISLRAVFYYFLRNPQCYDKLQAEIDHYDDSGKLSPVISYTESLQMNYLHLVLKEAMRMHPGVQFPLERVVPSGGVKICGQFIPEGAVVGVNAAVIHRDRKIFGDDADEFRPQRWLCDEEKAKNMDRHLLTFGAGARTCIGKNISIMEMGKLVPQVLRQFQLEWASDEPEWKIQTYWFAKQTGLLLKKENISHPGNADELSRINYIGLYSHRYI</sequence>
<dbReference type="KEGG" id="pfy:PFICI_02406"/>
<keyword evidence="7" id="KW-0560">Oxidoreductase</keyword>
<dbReference type="PANTHER" id="PTHR24305">
    <property type="entry name" value="CYTOCHROME P450"/>
    <property type="match status" value="1"/>
</dbReference>
<keyword evidence="10" id="KW-1185">Reference proteome</keyword>
<dbReference type="GeneID" id="19267419"/>
<keyword evidence="8" id="KW-1133">Transmembrane helix</keyword>
<reference evidence="10" key="1">
    <citation type="journal article" date="2015" name="BMC Genomics">
        <title>Genomic and transcriptomic analysis of the endophytic fungus Pestalotiopsis fici reveals its lifestyle and high potential for synthesis of natural products.</title>
        <authorList>
            <person name="Wang X."/>
            <person name="Zhang X."/>
            <person name="Liu L."/>
            <person name="Xiang M."/>
            <person name="Wang W."/>
            <person name="Sun X."/>
            <person name="Che Y."/>
            <person name="Guo L."/>
            <person name="Liu G."/>
            <person name="Guo L."/>
            <person name="Wang C."/>
            <person name="Yin W.B."/>
            <person name="Stadler M."/>
            <person name="Zhang X."/>
            <person name="Liu X."/>
        </authorList>
    </citation>
    <scope>NUCLEOTIDE SEQUENCE [LARGE SCALE GENOMIC DNA]</scope>
    <source>
        <strain evidence="10">W106-1 / CGMCC3.15140</strain>
    </source>
</reference>
<dbReference type="GO" id="GO:0016705">
    <property type="term" value="F:oxidoreductase activity, acting on paired donors, with incorporation or reduction of molecular oxygen"/>
    <property type="evidence" value="ECO:0007669"/>
    <property type="project" value="InterPro"/>
</dbReference>
<dbReference type="PROSITE" id="PS00086">
    <property type="entry name" value="CYTOCHROME_P450"/>
    <property type="match status" value="1"/>
</dbReference>
<protein>
    <submittedName>
        <fullName evidence="9">Uncharacterized protein</fullName>
    </submittedName>
</protein>
<dbReference type="AlphaFoldDB" id="W3XGP1"/>
<keyword evidence="8" id="KW-0812">Transmembrane</keyword>
<dbReference type="PRINTS" id="PR00463">
    <property type="entry name" value="EP450I"/>
</dbReference>
<dbReference type="CDD" id="cd11060">
    <property type="entry name" value="CYP57A1-like"/>
    <property type="match status" value="1"/>
</dbReference>
<evidence type="ECO:0000256" key="6">
    <source>
        <dbReference type="PIRSR" id="PIRSR602401-1"/>
    </source>
</evidence>
<dbReference type="Pfam" id="PF00067">
    <property type="entry name" value="p450"/>
    <property type="match status" value="1"/>
</dbReference>
<dbReference type="InterPro" id="IPR050121">
    <property type="entry name" value="Cytochrome_P450_monoxygenase"/>
</dbReference>
<dbReference type="PRINTS" id="PR00385">
    <property type="entry name" value="P450"/>
</dbReference>
<dbReference type="InterPro" id="IPR002401">
    <property type="entry name" value="Cyt_P450_E_grp-I"/>
</dbReference>
<comment type="cofactor">
    <cofactor evidence="1 6">
        <name>heme</name>
        <dbReference type="ChEBI" id="CHEBI:30413"/>
    </cofactor>
</comment>
<dbReference type="Proteomes" id="UP000030651">
    <property type="component" value="Unassembled WGS sequence"/>
</dbReference>
<dbReference type="HOGENOM" id="CLU_001570_14_0_1"/>
<evidence type="ECO:0000313" key="10">
    <source>
        <dbReference type="Proteomes" id="UP000030651"/>
    </source>
</evidence>
<dbReference type="FunFam" id="1.10.630.10:FF:000050">
    <property type="entry name" value="Cytochrome P450 monooxygenase"/>
    <property type="match status" value="1"/>
</dbReference>
<evidence type="ECO:0000313" key="9">
    <source>
        <dbReference type="EMBL" id="ETS84381.1"/>
    </source>
</evidence>
<accession>W3XGP1</accession>
<dbReference type="InterPro" id="IPR001128">
    <property type="entry name" value="Cyt_P450"/>
</dbReference>
<keyword evidence="7" id="KW-0503">Monooxygenase</keyword>
<evidence type="ECO:0000256" key="5">
    <source>
        <dbReference type="ARBA" id="ARBA00023004"/>
    </source>
</evidence>
<keyword evidence="3 6" id="KW-0349">Heme</keyword>
<dbReference type="STRING" id="1229662.W3XGP1"/>
<dbReference type="EMBL" id="KI912110">
    <property type="protein sequence ID" value="ETS84381.1"/>
    <property type="molecule type" value="Genomic_DNA"/>
</dbReference>
<dbReference type="GO" id="GO:0020037">
    <property type="term" value="F:heme binding"/>
    <property type="evidence" value="ECO:0007669"/>
    <property type="project" value="InterPro"/>
</dbReference>
<gene>
    <name evidence="9" type="ORF">PFICI_02406</name>
</gene>
<name>W3XGP1_PESFW</name>
<dbReference type="OrthoDB" id="3934656at2759"/>
<evidence type="ECO:0000256" key="8">
    <source>
        <dbReference type="SAM" id="Phobius"/>
    </source>
</evidence>
<keyword evidence="8" id="KW-0472">Membrane</keyword>
<organism evidence="9 10">
    <name type="scientific">Pestalotiopsis fici (strain W106-1 / CGMCC3.15140)</name>
    <dbReference type="NCBI Taxonomy" id="1229662"/>
    <lineage>
        <taxon>Eukaryota</taxon>
        <taxon>Fungi</taxon>
        <taxon>Dikarya</taxon>
        <taxon>Ascomycota</taxon>
        <taxon>Pezizomycotina</taxon>
        <taxon>Sordariomycetes</taxon>
        <taxon>Xylariomycetidae</taxon>
        <taxon>Amphisphaeriales</taxon>
        <taxon>Sporocadaceae</taxon>
        <taxon>Pestalotiopsis</taxon>
    </lineage>
</organism>
<dbReference type="GO" id="GO:0005506">
    <property type="term" value="F:iron ion binding"/>
    <property type="evidence" value="ECO:0007669"/>
    <property type="project" value="InterPro"/>
</dbReference>
<evidence type="ECO:0000256" key="3">
    <source>
        <dbReference type="ARBA" id="ARBA00022617"/>
    </source>
</evidence>
<dbReference type="RefSeq" id="XP_007829178.1">
    <property type="nucleotide sequence ID" value="XM_007830987.1"/>
</dbReference>
<evidence type="ECO:0000256" key="4">
    <source>
        <dbReference type="ARBA" id="ARBA00022723"/>
    </source>
</evidence>
<keyword evidence="4 6" id="KW-0479">Metal-binding</keyword>
<keyword evidence="5 6" id="KW-0408">Iron</keyword>
<comment type="similarity">
    <text evidence="2 7">Belongs to the cytochrome P450 family.</text>
</comment>
<proteinExistence type="inferred from homology"/>
<dbReference type="SUPFAM" id="SSF48264">
    <property type="entry name" value="Cytochrome P450"/>
    <property type="match status" value="1"/>
</dbReference>
<feature type="binding site" description="axial binding residue" evidence="6">
    <location>
        <position position="468"/>
    </location>
    <ligand>
        <name>heme</name>
        <dbReference type="ChEBI" id="CHEBI:30413"/>
    </ligand>
    <ligandPart>
        <name>Fe</name>
        <dbReference type="ChEBI" id="CHEBI:18248"/>
    </ligandPart>
</feature>